<proteinExistence type="predicted"/>
<protein>
    <recommendedName>
        <fullName evidence="4">Outer membrane protein</fullName>
    </recommendedName>
</protein>
<keyword evidence="1" id="KW-0732">Signal</keyword>
<evidence type="ECO:0000256" key="1">
    <source>
        <dbReference type="SAM" id="SignalP"/>
    </source>
</evidence>
<reference evidence="2 3" key="1">
    <citation type="submission" date="2018-06" db="EMBL/GenBank/DDBJ databases">
        <title>Genomic Encyclopedia of Type Strains, Phase IV (KMG-IV): sequencing the most valuable type-strain genomes for metagenomic binning, comparative biology and taxonomic classification.</title>
        <authorList>
            <person name="Goeker M."/>
        </authorList>
    </citation>
    <scope>NUCLEOTIDE SEQUENCE [LARGE SCALE GENOMIC DNA]</scope>
    <source>
        <strain evidence="2 3">DSM 25532</strain>
    </source>
</reference>
<feature type="signal peptide" evidence="1">
    <location>
        <begin position="1"/>
        <end position="32"/>
    </location>
</feature>
<organism evidence="2 3">
    <name type="scientific">Roseimicrobium gellanilyticum</name>
    <dbReference type="NCBI Taxonomy" id="748857"/>
    <lineage>
        <taxon>Bacteria</taxon>
        <taxon>Pseudomonadati</taxon>
        <taxon>Verrucomicrobiota</taxon>
        <taxon>Verrucomicrobiia</taxon>
        <taxon>Verrucomicrobiales</taxon>
        <taxon>Verrucomicrobiaceae</taxon>
        <taxon>Roseimicrobium</taxon>
    </lineage>
</organism>
<evidence type="ECO:0008006" key="4">
    <source>
        <dbReference type="Google" id="ProtNLM"/>
    </source>
</evidence>
<evidence type="ECO:0000313" key="3">
    <source>
        <dbReference type="Proteomes" id="UP000253426"/>
    </source>
</evidence>
<dbReference type="EMBL" id="QNRR01000001">
    <property type="protein sequence ID" value="RBP47952.1"/>
    <property type="molecule type" value="Genomic_DNA"/>
</dbReference>
<comment type="caution">
    <text evidence="2">The sequence shown here is derived from an EMBL/GenBank/DDBJ whole genome shotgun (WGS) entry which is preliminary data.</text>
</comment>
<keyword evidence="3" id="KW-1185">Reference proteome</keyword>
<dbReference type="Proteomes" id="UP000253426">
    <property type="component" value="Unassembled WGS sequence"/>
</dbReference>
<sequence>MKFISRMNPGKLAAAGLALAIAALMTPATATAGTVSGKGVAPVTPPVEEKPFITGNLSLFYDTHFISYGQDVWGVGNDWGEWFFHPSMELDFQITDSLQFYVNVWADVNDQIEGDIGDYVQEIDVNVGFYYTLDKFKFQLGYGSWNYASQTEHIIDGKVTYMDGLINPFVAVHGRVGIDIPGYDEGVVAQVGVAPSTALGPVTLSFPITVSFDTDGFHAGDGGFAYVSAGVGASIPIHKQISLSVGATYYHTQDDVIPNADEDFVVGSAGIVFTF</sequence>
<name>A0A366HUJ9_9BACT</name>
<evidence type="ECO:0000313" key="2">
    <source>
        <dbReference type="EMBL" id="RBP47952.1"/>
    </source>
</evidence>
<feature type="chain" id="PRO_5016934562" description="Outer membrane protein" evidence="1">
    <location>
        <begin position="33"/>
        <end position="275"/>
    </location>
</feature>
<dbReference type="AlphaFoldDB" id="A0A366HUJ9"/>
<accession>A0A366HUJ9</accession>
<gene>
    <name evidence="2" type="ORF">DES53_101752</name>
</gene>